<dbReference type="EMBL" id="SZPZ01000002">
    <property type="protein sequence ID" value="TKK79533.1"/>
    <property type="molecule type" value="Genomic_DNA"/>
</dbReference>
<sequence>MTEPNADARLPGVTVQHTFLLEELLAQLIGTLDIDPATNCLVVRVQVSRLDDKLGIVPAEHLVDVAWPVGTTIAIRDNKPALLDPTGQTIAHVGDEVSVGGGSVPTTTANVVPCTGQDHVFVGHHPRRL</sequence>
<dbReference type="OrthoDB" id="3827446at2"/>
<name>A0A4V5UX72_9ACTN</name>
<gene>
    <name evidence="1" type="ORF">FDA38_14115</name>
</gene>
<organism evidence="1 2">
    <name type="scientific">Kribbella jiaozuonensis</name>
    <dbReference type="NCBI Taxonomy" id="2575441"/>
    <lineage>
        <taxon>Bacteria</taxon>
        <taxon>Bacillati</taxon>
        <taxon>Actinomycetota</taxon>
        <taxon>Actinomycetes</taxon>
        <taxon>Propionibacteriales</taxon>
        <taxon>Kribbellaceae</taxon>
        <taxon>Kribbella</taxon>
    </lineage>
</organism>
<protein>
    <submittedName>
        <fullName evidence="1">Uncharacterized protein</fullName>
    </submittedName>
</protein>
<reference evidence="1 2" key="1">
    <citation type="submission" date="2019-04" db="EMBL/GenBank/DDBJ databases">
        <title>Kribbella sp. NEAU-THZ 27 nov., a novel actinomycete isolated from soil.</title>
        <authorList>
            <person name="Duan L."/>
        </authorList>
    </citation>
    <scope>NUCLEOTIDE SEQUENCE [LARGE SCALE GENOMIC DNA]</scope>
    <source>
        <strain evidence="2">NEAU-THZ27</strain>
    </source>
</reference>
<keyword evidence="2" id="KW-1185">Reference proteome</keyword>
<comment type="caution">
    <text evidence="1">The sequence shown here is derived from an EMBL/GenBank/DDBJ whole genome shotgun (WGS) entry which is preliminary data.</text>
</comment>
<dbReference type="Proteomes" id="UP000305836">
    <property type="component" value="Unassembled WGS sequence"/>
</dbReference>
<dbReference type="RefSeq" id="WP_137254491.1">
    <property type="nucleotide sequence ID" value="NZ_JBHSPQ010000001.1"/>
</dbReference>
<dbReference type="AlphaFoldDB" id="A0A4V5UX72"/>
<proteinExistence type="predicted"/>
<accession>A0A4V5UX72</accession>
<evidence type="ECO:0000313" key="1">
    <source>
        <dbReference type="EMBL" id="TKK79533.1"/>
    </source>
</evidence>
<evidence type="ECO:0000313" key="2">
    <source>
        <dbReference type="Proteomes" id="UP000305836"/>
    </source>
</evidence>